<sequence length="60" mass="6506">MNLLVVIFGLIAILAVFGTVQAFKERNVLSIIFNVVTVVVIGGFTIATVIYSGYPPQLHK</sequence>
<dbReference type="InterPro" id="IPR024490">
    <property type="entry name" value="DUF2759"/>
</dbReference>
<keyword evidence="1" id="KW-0472">Membrane</keyword>
<dbReference type="Pfam" id="PF10958">
    <property type="entry name" value="DUF2759"/>
    <property type="match status" value="1"/>
</dbReference>
<keyword evidence="3" id="KW-1185">Reference proteome</keyword>
<evidence type="ECO:0000256" key="1">
    <source>
        <dbReference type="SAM" id="Phobius"/>
    </source>
</evidence>
<evidence type="ECO:0000313" key="3">
    <source>
        <dbReference type="Proteomes" id="UP000190042"/>
    </source>
</evidence>
<keyword evidence="1" id="KW-0812">Transmembrane</keyword>
<dbReference type="EMBL" id="FUYJ01000001">
    <property type="protein sequence ID" value="SKA88471.1"/>
    <property type="molecule type" value="Genomic_DNA"/>
</dbReference>
<protein>
    <recommendedName>
        <fullName evidence="4">DUF2759 domain-containing protein</fullName>
    </recommendedName>
</protein>
<reference evidence="3" key="1">
    <citation type="submission" date="2017-02" db="EMBL/GenBank/DDBJ databases">
        <authorList>
            <person name="Varghese N."/>
            <person name="Submissions S."/>
        </authorList>
    </citation>
    <scope>NUCLEOTIDE SEQUENCE [LARGE SCALE GENOMIC DNA]</scope>
    <source>
        <strain evidence="3">DSM 23966</strain>
    </source>
</reference>
<dbReference type="AlphaFoldDB" id="A0A1T4XH89"/>
<evidence type="ECO:0000313" key="2">
    <source>
        <dbReference type="EMBL" id="SKA88471.1"/>
    </source>
</evidence>
<name>A0A1T4XH89_9BACL</name>
<dbReference type="RefSeq" id="WP_009496822.1">
    <property type="nucleotide sequence ID" value="NZ_FUYJ01000001.1"/>
</dbReference>
<feature type="transmembrane region" description="Helical" evidence="1">
    <location>
        <begin position="32"/>
        <end position="54"/>
    </location>
</feature>
<accession>A0A1T4XH89</accession>
<gene>
    <name evidence="2" type="ORF">SAMN04244570_0679</name>
</gene>
<keyword evidence="1" id="KW-1133">Transmembrane helix</keyword>
<evidence type="ECO:0008006" key="4">
    <source>
        <dbReference type="Google" id="ProtNLM"/>
    </source>
</evidence>
<organism evidence="2 3">
    <name type="scientific">Sporosarcina newyorkensis</name>
    <dbReference type="NCBI Taxonomy" id="759851"/>
    <lineage>
        <taxon>Bacteria</taxon>
        <taxon>Bacillati</taxon>
        <taxon>Bacillota</taxon>
        <taxon>Bacilli</taxon>
        <taxon>Bacillales</taxon>
        <taxon>Caryophanaceae</taxon>
        <taxon>Sporosarcina</taxon>
    </lineage>
</organism>
<dbReference type="Proteomes" id="UP000190042">
    <property type="component" value="Unassembled WGS sequence"/>
</dbReference>
<proteinExistence type="predicted"/>